<gene>
    <name evidence="11" type="ORF">A3770_03p22920</name>
</gene>
<name>A0A5B8MI84_9CHLO</name>
<dbReference type="PANTHER" id="PTHR14269:SF60">
    <property type="entry name" value="CARDIOLIPIN SYNTHASE (CMP-FORMING)"/>
    <property type="match status" value="1"/>
</dbReference>
<evidence type="ECO:0000256" key="10">
    <source>
        <dbReference type="SAM" id="Phobius"/>
    </source>
</evidence>
<dbReference type="GO" id="GO:0016020">
    <property type="term" value="C:membrane"/>
    <property type="evidence" value="ECO:0007669"/>
    <property type="project" value="UniProtKB-SubCell"/>
</dbReference>
<feature type="transmembrane region" description="Helical" evidence="10">
    <location>
        <begin position="157"/>
        <end position="176"/>
    </location>
</feature>
<evidence type="ECO:0000256" key="4">
    <source>
        <dbReference type="ARBA" id="ARBA00022692"/>
    </source>
</evidence>
<evidence type="ECO:0000256" key="2">
    <source>
        <dbReference type="ARBA" id="ARBA00022516"/>
    </source>
</evidence>
<keyword evidence="3" id="KW-0808">Transferase</keyword>
<accession>A0A5B8MI84</accession>
<dbReference type="GO" id="GO:0005739">
    <property type="term" value="C:mitochondrion"/>
    <property type="evidence" value="ECO:0007669"/>
    <property type="project" value="TreeGrafter"/>
</dbReference>
<dbReference type="EMBL" id="CP031036">
    <property type="protein sequence ID" value="QDZ19774.1"/>
    <property type="molecule type" value="Genomic_DNA"/>
</dbReference>
<dbReference type="AlphaFoldDB" id="A0A5B8MI84"/>
<keyword evidence="6" id="KW-0443">Lipid metabolism</keyword>
<evidence type="ECO:0000256" key="9">
    <source>
        <dbReference type="ARBA" id="ARBA00023264"/>
    </source>
</evidence>
<keyword evidence="5 10" id="KW-1133">Transmembrane helix</keyword>
<evidence type="ECO:0000256" key="5">
    <source>
        <dbReference type="ARBA" id="ARBA00022989"/>
    </source>
</evidence>
<dbReference type="InterPro" id="IPR004570">
    <property type="entry name" value="Phosphatidylglycerol_P_synth"/>
</dbReference>
<dbReference type="OrthoDB" id="10020554at2759"/>
<comment type="subcellular location">
    <subcellularLocation>
        <location evidence="1">Membrane</location>
        <topology evidence="1">Multi-pass membrane protein</topology>
    </subcellularLocation>
</comment>
<keyword evidence="12" id="KW-1185">Reference proteome</keyword>
<evidence type="ECO:0000256" key="1">
    <source>
        <dbReference type="ARBA" id="ARBA00004141"/>
    </source>
</evidence>
<dbReference type="GO" id="GO:0008444">
    <property type="term" value="F:CDP-diacylglycerol-glycerol-3-phosphate 3-phosphatidyltransferase activity"/>
    <property type="evidence" value="ECO:0007669"/>
    <property type="project" value="InterPro"/>
</dbReference>
<keyword evidence="9" id="KW-1208">Phospholipid metabolism</keyword>
<dbReference type="Pfam" id="PF01066">
    <property type="entry name" value="CDP-OH_P_transf"/>
    <property type="match status" value="1"/>
</dbReference>
<dbReference type="PIRSF" id="PIRSF000847">
    <property type="entry name" value="Phos_ph_gly_syn"/>
    <property type="match status" value="1"/>
</dbReference>
<evidence type="ECO:0000256" key="8">
    <source>
        <dbReference type="ARBA" id="ARBA00023209"/>
    </source>
</evidence>
<protein>
    <submittedName>
        <fullName evidence="11">Putative phosphatidylglycerophosphate synthase</fullName>
    </submittedName>
</protein>
<feature type="transmembrane region" description="Helical" evidence="10">
    <location>
        <begin position="127"/>
        <end position="145"/>
    </location>
</feature>
<organism evidence="11 12">
    <name type="scientific">Chloropicon primus</name>
    <dbReference type="NCBI Taxonomy" id="1764295"/>
    <lineage>
        <taxon>Eukaryota</taxon>
        <taxon>Viridiplantae</taxon>
        <taxon>Chlorophyta</taxon>
        <taxon>Chloropicophyceae</taxon>
        <taxon>Chloropicales</taxon>
        <taxon>Chloropicaceae</taxon>
        <taxon>Chloropicon</taxon>
    </lineage>
</organism>
<dbReference type="GO" id="GO:0043337">
    <property type="term" value="F:cardiolipin synthase (CMP-forming)"/>
    <property type="evidence" value="ECO:0007669"/>
    <property type="project" value="TreeGrafter"/>
</dbReference>
<evidence type="ECO:0000256" key="6">
    <source>
        <dbReference type="ARBA" id="ARBA00023098"/>
    </source>
</evidence>
<evidence type="ECO:0000256" key="3">
    <source>
        <dbReference type="ARBA" id="ARBA00022679"/>
    </source>
</evidence>
<reference evidence="11 12" key="1">
    <citation type="submission" date="2018-07" db="EMBL/GenBank/DDBJ databases">
        <title>The complete nuclear genome of the prasinophyte Chloropicon primus (CCMP1205).</title>
        <authorList>
            <person name="Pombert J.-F."/>
            <person name="Otis C."/>
            <person name="Turmel M."/>
            <person name="Lemieux C."/>
        </authorList>
    </citation>
    <scope>NUCLEOTIDE SEQUENCE [LARGE SCALE GENOMIC DNA]</scope>
    <source>
        <strain evidence="11 12">CCMP1205</strain>
    </source>
</reference>
<dbReference type="Proteomes" id="UP000316726">
    <property type="component" value="Chromosome 3"/>
</dbReference>
<dbReference type="GO" id="GO:0032049">
    <property type="term" value="P:cardiolipin biosynthetic process"/>
    <property type="evidence" value="ECO:0007669"/>
    <property type="project" value="TreeGrafter"/>
</dbReference>
<keyword evidence="8" id="KW-0594">Phospholipid biosynthesis</keyword>
<evidence type="ECO:0000313" key="12">
    <source>
        <dbReference type="Proteomes" id="UP000316726"/>
    </source>
</evidence>
<keyword evidence="4 10" id="KW-0812">Transmembrane</keyword>
<keyword evidence="2" id="KW-0444">Lipid biosynthesis</keyword>
<dbReference type="InterPro" id="IPR050324">
    <property type="entry name" value="CDP-alcohol_PTase-I"/>
</dbReference>
<dbReference type="STRING" id="1764295.A0A5B8MI84"/>
<dbReference type="InterPro" id="IPR043130">
    <property type="entry name" value="CDP-OH_PTrfase_TM_dom"/>
</dbReference>
<evidence type="ECO:0000256" key="7">
    <source>
        <dbReference type="ARBA" id="ARBA00023136"/>
    </source>
</evidence>
<dbReference type="InterPro" id="IPR000462">
    <property type="entry name" value="CDP-OH_P_trans"/>
</dbReference>
<dbReference type="PANTHER" id="PTHR14269">
    <property type="entry name" value="CDP-DIACYLGLYCEROL--GLYCEROL-3-PHOSPHATE 3-PHOSPHATIDYLTRANSFERASE-RELATED"/>
    <property type="match status" value="1"/>
</dbReference>
<proteinExistence type="predicted"/>
<keyword evidence="7 10" id="KW-0472">Membrane</keyword>
<sequence>MCIVNDAWQLAIGGTLLAGFSDWLDGYLAKKKSQESSLGSYLDPLADKVLVTCLTVATGYKGLIDPTVCSIIIGRDVVLLGGAFLHRAHVLNWRWKTWREYFRVVQAKNDGEAPAAPNVKPIFISKLNTVFQIALVVGAISNGGLSWPDAQLVQGLGYLTAATTITSGAIYVRMYFKGQMLR</sequence>
<evidence type="ECO:0000313" key="11">
    <source>
        <dbReference type="EMBL" id="QDZ19774.1"/>
    </source>
</evidence>
<dbReference type="Gene3D" id="1.20.120.1760">
    <property type="match status" value="1"/>
</dbReference>